<dbReference type="AlphaFoldDB" id="A0A921HXT9"/>
<dbReference type="RefSeq" id="WP_276829006.1">
    <property type="nucleotide sequence ID" value="NZ_DYVX01000094.1"/>
</dbReference>
<sequence length="757" mass="88644">MEALLKLEHKDFELLVSCNSYDRIFKKAAACMRVAPDSDALKSYYTWNDDNAILTCKGNTIKKGAYVPSIFFENTDYQYWIRFKTSVSQAYIDTLLRSVSDGFCFNEDAQVLYGHINYGNDIGRTDLKITYQLQGEPRQTFVFSYDVLSIKLDYHSDLKHIIHDIEEEYRMLSIDFFRRTHHSFTEKLQGETPDIIWWNVFQEINEEFIQAVKSVVDRPHHKVVYAETYCRADKLKRLTPQLEMKVTEHRTEPQRLYRTEIPNMSADTFENRFLKYAVKSVSQKFTELKNRILENYPMDSNIRFIESLGKTEEEMKRLVHHPFFRTIGNFKGMSQESLTLKQGTGYSQVYRIWLLLTCSYDLEEGIRSLELKDIATLYEIWCFIEVKNLVKTILGEDNLLVDNQSRIELNKYFTYSLTKGQKSKIVFSRITSEGDPVELAEVIYNPKGNTKTAKNETSIDHTYSFTVPQKPDIVLQLTRRDIETGFKLTYLFDAKYRIDQTDSNGIDTPPDDAINQMHRYRDALYYDSGQEGLPIKKEVLGGYILFPGNGEEEEVANADFYRSIEKVNIGAFPLRPNNENSKRLLKDFLHSLIWEQPTIQILQDVKAQKGTNLTLEKSGTILAVTIFENGKREYFQKFIDREAEIEYYFGKITPSNRLSQLNFQKYDYFVPVINGQIRDIYQIAFSSIRYRKDLPHPDNKPIADDDVRIVMKLVKPSYLVGNKRFIQLQPKLFPPRRWGFREFVSVRELLSYVVQQS</sequence>
<organism evidence="2 3">
    <name type="scientific">Mediterranea massiliensis</name>
    <dbReference type="NCBI Taxonomy" id="1841865"/>
    <lineage>
        <taxon>Bacteria</taxon>
        <taxon>Pseudomonadati</taxon>
        <taxon>Bacteroidota</taxon>
        <taxon>Bacteroidia</taxon>
        <taxon>Bacteroidales</taxon>
        <taxon>Bacteroidaceae</taxon>
        <taxon>Mediterranea</taxon>
    </lineage>
</organism>
<reference evidence="2" key="1">
    <citation type="journal article" date="2021" name="PeerJ">
        <title>Extensive microbial diversity within the chicken gut microbiome revealed by metagenomics and culture.</title>
        <authorList>
            <person name="Gilroy R."/>
            <person name="Ravi A."/>
            <person name="Getino M."/>
            <person name="Pursley I."/>
            <person name="Horton D.L."/>
            <person name="Alikhan N.F."/>
            <person name="Baker D."/>
            <person name="Gharbi K."/>
            <person name="Hall N."/>
            <person name="Watson M."/>
            <person name="Adriaenssens E.M."/>
            <person name="Foster-Nyarko E."/>
            <person name="Jarju S."/>
            <person name="Secka A."/>
            <person name="Antonio M."/>
            <person name="Oren A."/>
            <person name="Chaudhuri R.R."/>
            <person name="La Ragione R."/>
            <person name="Hildebrand F."/>
            <person name="Pallen M.J."/>
        </authorList>
    </citation>
    <scope>NUCLEOTIDE SEQUENCE</scope>
    <source>
        <strain evidence="2">CHK55-1828</strain>
    </source>
</reference>
<dbReference type="Pfam" id="PF09823">
    <property type="entry name" value="DUF2357"/>
    <property type="match status" value="1"/>
</dbReference>
<dbReference type="Proteomes" id="UP000717835">
    <property type="component" value="Unassembled WGS sequence"/>
</dbReference>
<gene>
    <name evidence="2" type="ORF">K8W02_11740</name>
</gene>
<reference evidence="2" key="2">
    <citation type="submission" date="2021-09" db="EMBL/GenBank/DDBJ databases">
        <authorList>
            <person name="Gilroy R."/>
        </authorList>
    </citation>
    <scope>NUCLEOTIDE SEQUENCE</scope>
    <source>
        <strain evidence="2">CHK55-1828</strain>
    </source>
</reference>
<keyword evidence="2" id="KW-0378">Hydrolase</keyword>
<dbReference type="EMBL" id="DYVX01000094">
    <property type="protein sequence ID" value="HJF93034.1"/>
    <property type="molecule type" value="Genomic_DNA"/>
</dbReference>
<proteinExistence type="predicted"/>
<comment type="caution">
    <text evidence="2">The sequence shown here is derived from an EMBL/GenBank/DDBJ whole genome shotgun (WGS) entry which is preliminary data.</text>
</comment>
<evidence type="ECO:0000259" key="1">
    <source>
        <dbReference type="Pfam" id="PF09823"/>
    </source>
</evidence>
<evidence type="ECO:0000313" key="3">
    <source>
        <dbReference type="Proteomes" id="UP000717835"/>
    </source>
</evidence>
<dbReference type="InterPro" id="IPR018633">
    <property type="entry name" value="DUF2357"/>
</dbReference>
<feature type="domain" description="DUF2357" evidence="1">
    <location>
        <begin position="113"/>
        <end position="353"/>
    </location>
</feature>
<dbReference type="GO" id="GO:0004519">
    <property type="term" value="F:endonuclease activity"/>
    <property type="evidence" value="ECO:0007669"/>
    <property type="project" value="UniProtKB-KW"/>
</dbReference>
<dbReference type="Pfam" id="PF04411">
    <property type="entry name" value="PDDEXK_7"/>
    <property type="match status" value="1"/>
</dbReference>
<dbReference type="InterPro" id="IPR007505">
    <property type="entry name" value="PDDEXK_7"/>
</dbReference>
<protein>
    <submittedName>
        <fullName evidence="2">Restriction endonuclease-like protein</fullName>
    </submittedName>
</protein>
<keyword evidence="2" id="KW-0255">Endonuclease</keyword>
<keyword evidence="2" id="KW-0540">Nuclease</keyword>
<accession>A0A921HXT9</accession>
<evidence type="ECO:0000313" key="2">
    <source>
        <dbReference type="EMBL" id="HJF93034.1"/>
    </source>
</evidence>
<name>A0A921HXT9_9BACT</name>